<dbReference type="Proteomes" id="UP000290289">
    <property type="component" value="Chromosome 7"/>
</dbReference>
<keyword evidence="2" id="KW-1185">Reference proteome</keyword>
<protein>
    <submittedName>
        <fullName evidence="1">Uncharacterized protein</fullName>
    </submittedName>
</protein>
<proteinExistence type="predicted"/>
<sequence length="168" mass="18809">MASLPYAEVDFSLRSMAGRAEGFGRFAIGGLNGPAADREVAKSGFIISEGDLFLNGAQPCTLTGFSEECLFHPSEFYPQWTMEAASDSLKAILQILTGWQSIHRPAEQAMRRHRCEANSDDEVVELTEVEVLRNKSDNDPIFTEEDFQVRCLLHLLNNELKIVDKEEI</sequence>
<name>A0A498JHV3_MALDO</name>
<accession>A0A498JHV3</accession>
<evidence type="ECO:0000313" key="2">
    <source>
        <dbReference type="Proteomes" id="UP000290289"/>
    </source>
</evidence>
<dbReference type="EMBL" id="RDQH01000333">
    <property type="protein sequence ID" value="RXH94387.1"/>
    <property type="molecule type" value="Genomic_DNA"/>
</dbReference>
<dbReference type="STRING" id="3750.A0A498JHV3"/>
<comment type="caution">
    <text evidence="1">The sequence shown here is derived from an EMBL/GenBank/DDBJ whole genome shotgun (WGS) entry which is preliminary data.</text>
</comment>
<organism evidence="1 2">
    <name type="scientific">Malus domestica</name>
    <name type="common">Apple</name>
    <name type="synonym">Pyrus malus</name>
    <dbReference type="NCBI Taxonomy" id="3750"/>
    <lineage>
        <taxon>Eukaryota</taxon>
        <taxon>Viridiplantae</taxon>
        <taxon>Streptophyta</taxon>
        <taxon>Embryophyta</taxon>
        <taxon>Tracheophyta</taxon>
        <taxon>Spermatophyta</taxon>
        <taxon>Magnoliopsida</taxon>
        <taxon>eudicotyledons</taxon>
        <taxon>Gunneridae</taxon>
        <taxon>Pentapetalae</taxon>
        <taxon>rosids</taxon>
        <taxon>fabids</taxon>
        <taxon>Rosales</taxon>
        <taxon>Rosaceae</taxon>
        <taxon>Amygdaloideae</taxon>
        <taxon>Maleae</taxon>
        <taxon>Malus</taxon>
    </lineage>
</organism>
<reference evidence="1 2" key="1">
    <citation type="submission" date="2018-10" db="EMBL/GenBank/DDBJ databases">
        <title>A high-quality apple genome assembly.</title>
        <authorList>
            <person name="Hu J."/>
        </authorList>
    </citation>
    <scope>NUCLEOTIDE SEQUENCE [LARGE SCALE GENOMIC DNA]</scope>
    <source>
        <strain evidence="2">cv. HFTH1</strain>
        <tissue evidence="1">Young leaf</tissue>
    </source>
</reference>
<evidence type="ECO:0000313" key="1">
    <source>
        <dbReference type="EMBL" id="RXH94387.1"/>
    </source>
</evidence>
<dbReference type="AlphaFoldDB" id="A0A498JHV3"/>
<gene>
    <name evidence="1" type="ORF">DVH24_024071</name>
</gene>